<feature type="non-terminal residue" evidence="6">
    <location>
        <position position="1"/>
    </location>
</feature>
<keyword evidence="7" id="KW-1185">Reference proteome</keyword>
<sequence length="243" mass="26848">CLIYRDSSLLSFTISSLLAVGIFLSYVPQHVRIYQRQTSEGISPFFLLLGTMSGFSALLNVVMLTQMLRDCCSSLSWFDCANSQLGLIQVAAQATAAALILVLCVHFTRGSPFQMLAEYAKLVSIYRVCSAYLLVSAIFVIYPLVWAPGLVTPVANFQGLFATVLASIQYFPQIYTTWRLKHAGSLSMNMMLIQTPGGFLWATTMILRPGSVWSTWLPYLAAASLQAVLLSLCVWFSITKPIE</sequence>
<dbReference type="RefSeq" id="XP_018984920.1">
    <property type="nucleotide sequence ID" value="XM_019130528.1"/>
</dbReference>
<dbReference type="InterPro" id="IPR051415">
    <property type="entry name" value="LAAT-1"/>
</dbReference>
<feature type="transmembrane region" description="Helical" evidence="5">
    <location>
        <begin position="125"/>
        <end position="145"/>
    </location>
</feature>
<evidence type="ECO:0000256" key="1">
    <source>
        <dbReference type="ARBA" id="ARBA00004141"/>
    </source>
</evidence>
<proteinExistence type="predicted"/>
<evidence type="ECO:0008006" key="8">
    <source>
        <dbReference type="Google" id="ProtNLM"/>
    </source>
</evidence>
<evidence type="ECO:0000256" key="5">
    <source>
        <dbReference type="SAM" id="Phobius"/>
    </source>
</evidence>
<keyword evidence="4 5" id="KW-0472">Membrane</keyword>
<evidence type="ECO:0000256" key="4">
    <source>
        <dbReference type="ARBA" id="ARBA00023136"/>
    </source>
</evidence>
<gene>
    <name evidence="6" type="ORF">BABINDRAFT_16763</name>
</gene>
<organism evidence="6 7">
    <name type="scientific">Babjeviella inositovora NRRL Y-12698</name>
    <dbReference type="NCBI Taxonomy" id="984486"/>
    <lineage>
        <taxon>Eukaryota</taxon>
        <taxon>Fungi</taxon>
        <taxon>Dikarya</taxon>
        <taxon>Ascomycota</taxon>
        <taxon>Saccharomycotina</taxon>
        <taxon>Pichiomycetes</taxon>
        <taxon>Serinales incertae sedis</taxon>
        <taxon>Babjeviella</taxon>
    </lineage>
</organism>
<dbReference type="EMBL" id="KV454432">
    <property type="protein sequence ID" value="ODQ79592.1"/>
    <property type="molecule type" value="Genomic_DNA"/>
</dbReference>
<feature type="transmembrane region" description="Helical" evidence="5">
    <location>
        <begin position="85"/>
        <end position="105"/>
    </location>
</feature>
<accession>A0A1E3QRB0</accession>
<evidence type="ECO:0000256" key="2">
    <source>
        <dbReference type="ARBA" id="ARBA00022692"/>
    </source>
</evidence>
<dbReference type="PANTHER" id="PTHR16201:SF11">
    <property type="entry name" value="PQ-LOOP REPEAT-CONTAINING PROTEIN"/>
    <property type="match status" value="1"/>
</dbReference>
<protein>
    <recommendedName>
        <fullName evidence="8">PQ loop repeat protein</fullName>
    </recommendedName>
</protein>
<reference evidence="7" key="1">
    <citation type="submission" date="2016-05" db="EMBL/GenBank/DDBJ databases">
        <title>Comparative genomics of biotechnologically important yeasts.</title>
        <authorList>
            <consortium name="DOE Joint Genome Institute"/>
            <person name="Riley R."/>
            <person name="Haridas S."/>
            <person name="Wolfe K.H."/>
            <person name="Lopes M.R."/>
            <person name="Hittinger C.T."/>
            <person name="Goker M."/>
            <person name="Salamov A."/>
            <person name="Wisecaver J."/>
            <person name="Long T.M."/>
            <person name="Aerts A.L."/>
            <person name="Barry K."/>
            <person name="Choi C."/>
            <person name="Clum A."/>
            <person name="Coughlan A.Y."/>
            <person name="Deshpande S."/>
            <person name="Douglass A.P."/>
            <person name="Hanson S.J."/>
            <person name="Klenk H.-P."/>
            <person name="Labutti K."/>
            <person name="Lapidus A."/>
            <person name="Lindquist E."/>
            <person name="Lipzen A."/>
            <person name="Meier-Kolthoff J.P."/>
            <person name="Ohm R.A."/>
            <person name="Otillar R.P."/>
            <person name="Pangilinan J."/>
            <person name="Peng Y."/>
            <person name="Rokas A."/>
            <person name="Rosa C.A."/>
            <person name="Scheuner C."/>
            <person name="Sibirny A.A."/>
            <person name="Slot J.C."/>
            <person name="Stielow J.B."/>
            <person name="Sun H."/>
            <person name="Kurtzman C.P."/>
            <person name="Blackwell M."/>
            <person name="Grigoriev I.V."/>
            <person name="Jeffries T.W."/>
        </authorList>
    </citation>
    <scope>NUCLEOTIDE SEQUENCE [LARGE SCALE GENOMIC DNA]</scope>
    <source>
        <strain evidence="7">NRRL Y-12698</strain>
    </source>
</reference>
<dbReference type="Pfam" id="PF04193">
    <property type="entry name" value="PQ-loop"/>
    <property type="match status" value="2"/>
</dbReference>
<evidence type="ECO:0000313" key="6">
    <source>
        <dbReference type="EMBL" id="ODQ79592.1"/>
    </source>
</evidence>
<dbReference type="Proteomes" id="UP000094336">
    <property type="component" value="Unassembled WGS sequence"/>
</dbReference>
<feature type="transmembrane region" description="Helical" evidence="5">
    <location>
        <begin position="216"/>
        <end position="238"/>
    </location>
</feature>
<feature type="non-terminal residue" evidence="6">
    <location>
        <position position="243"/>
    </location>
</feature>
<evidence type="ECO:0000313" key="7">
    <source>
        <dbReference type="Proteomes" id="UP000094336"/>
    </source>
</evidence>
<feature type="transmembrane region" description="Helical" evidence="5">
    <location>
        <begin position="45"/>
        <end position="65"/>
    </location>
</feature>
<dbReference type="InterPro" id="IPR006603">
    <property type="entry name" value="PQ-loop_rpt"/>
</dbReference>
<keyword evidence="3 5" id="KW-1133">Transmembrane helix</keyword>
<dbReference type="PANTHER" id="PTHR16201">
    <property type="entry name" value="SEVEN TRANSMEMBRANE PROTEIN 1-RELATED"/>
    <property type="match status" value="1"/>
</dbReference>
<dbReference type="Gene3D" id="1.20.1280.290">
    <property type="match status" value="2"/>
</dbReference>
<feature type="transmembrane region" description="Helical" evidence="5">
    <location>
        <begin position="190"/>
        <end position="210"/>
    </location>
</feature>
<comment type="subcellular location">
    <subcellularLocation>
        <location evidence="1">Membrane</location>
        <topology evidence="1">Multi-pass membrane protein</topology>
    </subcellularLocation>
</comment>
<dbReference type="AlphaFoldDB" id="A0A1E3QRB0"/>
<evidence type="ECO:0000256" key="3">
    <source>
        <dbReference type="ARBA" id="ARBA00022989"/>
    </source>
</evidence>
<keyword evidence="2 5" id="KW-0812">Transmembrane</keyword>
<feature type="transmembrane region" description="Helical" evidence="5">
    <location>
        <begin position="12"/>
        <end position="33"/>
    </location>
</feature>
<feature type="transmembrane region" description="Helical" evidence="5">
    <location>
        <begin position="157"/>
        <end position="178"/>
    </location>
</feature>
<name>A0A1E3QRB0_9ASCO</name>
<dbReference type="OrthoDB" id="19344at2759"/>
<dbReference type="SMART" id="SM00679">
    <property type="entry name" value="CTNS"/>
    <property type="match status" value="2"/>
</dbReference>
<dbReference type="GO" id="GO:0016020">
    <property type="term" value="C:membrane"/>
    <property type="evidence" value="ECO:0007669"/>
    <property type="project" value="UniProtKB-SubCell"/>
</dbReference>
<dbReference type="GeneID" id="30148381"/>